<name>H7EJG4_9SPIR</name>
<dbReference type="AlphaFoldDB" id="H7EJG4"/>
<evidence type="ECO:0000313" key="3">
    <source>
        <dbReference type="Proteomes" id="UP000003571"/>
    </source>
</evidence>
<dbReference type="EMBL" id="AGRW01000041">
    <property type="protein sequence ID" value="EIC02325.1"/>
    <property type="molecule type" value="Genomic_DNA"/>
</dbReference>
<dbReference type="RefSeq" id="WP_002703476.1">
    <property type="nucleotide sequence ID" value="NZ_AGRW01000041.1"/>
</dbReference>
<organism evidence="2 3">
    <name type="scientific">Treponema saccharophilum DSM 2985</name>
    <dbReference type="NCBI Taxonomy" id="907348"/>
    <lineage>
        <taxon>Bacteria</taxon>
        <taxon>Pseudomonadati</taxon>
        <taxon>Spirochaetota</taxon>
        <taxon>Spirochaetia</taxon>
        <taxon>Spirochaetales</taxon>
        <taxon>Treponemataceae</taxon>
        <taxon>Treponema</taxon>
    </lineage>
</organism>
<sequence length="131" mass="15415">MKMFKRITATLVLVLSLCSIAWGESIDITKLPIADKTVQFCYPENDFHYAKVIRLVSKKERDALNRKYNKFIRDKNGVIEVKTISEILDPNLRPFFVVDIDDFMQRLYDKGIYNGENEYEVKKKEFIKANL</sequence>
<keyword evidence="1" id="KW-0732">Signal</keyword>
<gene>
    <name evidence="2" type="ORF">TresaDRAFT_1589</name>
</gene>
<protein>
    <recommendedName>
        <fullName evidence="4">Lipoprotein</fullName>
    </recommendedName>
</protein>
<evidence type="ECO:0000256" key="1">
    <source>
        <dbReference type="SAM" id="SignalP"/>
    </source>
</evidence>
<dbReference type="Proteomes" id="UP000003571">
    <property type="component" value="Unassembled WGS sequence"/>
</dbReference>
<keyword evidence="3" id="KW-1185">Reference proteome</keyword>
<comment type="caution">
    <text evidence="2">The sequence shown here is derived from an EMBL/GenBank/DDBJ whole genome shotgun (WGS) entry which is preliminary data.</text>
</comment>
<evidence type="ECO:0008006" key="4">
    <source>
        <dbReference type="Google" id="ProtNLM"/>
    </source>
</evidence>
<evidence type="ECO:0000313" key="2">
    <source>
        <dbReference type="EMBL" id="EIC02325.1"/>
    </source>
</evidence>
<feature type="signal peptide" evidence="1">
    <location>
        <begin position="1"/>
        <end position="21"/>
    </location>
</feature>
<reference evidence="2 3" key="1">
    <citation type="submission" date="2011-09" db="EMBL/GenBank/DDBJ databases">
        <title>The draft genome of Treponema saccharophilum DSM 2985.</title>
        <authorList>
            <consortium name="US DOE Joint Genome Institute (JGI-PGF)"/>
            <person name="Lucas S."/>
            <person name="Copeland A."/>
            <person name="Lapidus A."/>
            <person name="Glavina del Rio T."/>
            <person name="Dalin E."/>
            <person name="Tice H."/>
            <person name="Bruce D."/>
            <person name="Goodwin L."/>
            <person name="Pitluck S."/>
            <person name="Peters L."/>
            <person name="Kyrpides N."/>
            <person name="Mavromatis K."/>
            <person name="Ivanova N."/>
            <person name="Markowitz V."/>
            <person name="Cheng J.-F."/>
            <person name="Hugenholtz P."/>
            <person name="Woyke T."/>
            <person name="Wu D."/>
            <person name="Gronow S."/>
            <person name="Wellnitz S."/>
            <person name="Brambilla E."/>
            <person name="Klenk H.-P."/>
            <person name="Eisen J.A."/>
        </authorList>
    </citation>
    <scope>NUCLEOTIDE SEQUENCE [LARGE SCALE GENOMIC DNA]</scope>
    <source>
        <strain evidence="2 3">DSM 2985</strain>
    </source>
</reference>
<feature type="chain" id="PRO_5003609745" description="Lipoprotein" evidence="1">
    <location>
        <begin position="22"/>
        <end position="131"/>
    </location>
</feature>
<proteinExistence type="predicted"/>
<accession>H7EJG4</accession>